<accession>A0AAV0YIC1</accession>
<feature type="chain" id="PRO_5043830196" evidence="3">
    <location>
        <begin position="25"/>
        <end position="166"/>
    </location>
</feature>
<proteinExistence type="predicted"/>
<evidence type="ECO:0000313" key="5">
    <source>
        <dbReference type="Proteomes" id="UP001157006"/>
    </source>
</evidence>
<evidence type="ECO:0000256" key="2">
    <source>
        <dbReference type="SAM" id="Phobius"/>
    </source>
</evidence>
<keyword evidence="3" id="KW-0732">Signal</keyword>
<protein>
    <submittedName>
        <fullName evidence="4">Uncharacterized protein</fullName>
    </submittedName>
</protein>
<feature type="compositionally biased region" description="Polar residues" evidence="1">
    <location>
        <begin position="26"/>
        <end position="46"/>
    </location>
</feature>
<gene>
    <name evidence="4" type="ORF">VFH_U079160</name>
</gene>
<dbReference type="AlphaFoldDB" id="A0AAV0YIC1"/>
<evidence type="ECO:0000256" key="3">
    <source>
        <dbReference type="SAM" id="SignalP"/>
    </source>
</evidence>
<keyword evidence="2" id="KW-1133">Transmembrane helix</keyword>
<feature type="compositionally biased region" description="Low complexity" evidence="1">
    <location>
        <begin position="47"/>
        <end position="72"/>
    </location>
</feature>
<reference evidence="4 5" key="1">
    <citation type="submission" date="2023-01" db="EMBL/GenBank/DDBJ databases">
        <authorList>
            <person name="Kreplak J."/>
        </authorList>
    </citation>
    <scope>NUCLEOTIDE SEQUENCE [LARGE SCALE GENOMIC DNA]</scope>
</reference>
<keyword evidence="2" id="KW-0472">Membrane</keyword>
<dbReference type="Proteomes" id="UP001157006">
    <property type="component" value="Unassembled WGS sequence"/>
</dbReference>
<evidence type="ECO:0000256" key="1">
    <source>
        <dbReference type="SAM" id="MobiDB-lite"/>
    </source>
</evidence>
<feature type="region of interest" description="Disordered" evidence="1">
    <location>
        <begin position="26"/>
        <end position="81"/>
    </location>
</feature>
<feature type="transmembrane region" description="Helical" evidence="2">
    <location>
        <begin position="93"/>
        <end position="111"/>
    </location>
</feature>
<dbReference type="EMBL" id="CATIWC010001882">
    <property type="protein sequence ID" value="CAI8584529.1"/>
    <property type="molecule type" value="Genomic_DNA"/>
</dbReference>
<comment type="caution">
    <text evidence="4">The sequence shown here is derived from an EMBL/GenBank/DDBJ whole genome shotgun (WGS) entry which is preliminary data.</text>
</comment>
<keyword evidence="2" id="KW-0812">Transmembrane</keyword>
<feature type="signal peptide" evidence="3">
    <location>
        <begin position="1"/>
        <end position="24"/>
    </location>
</feature>
<name>A0AAV0YIC1_VICFA</name>
<evidence type="ECO:0000313" key="4">
    <source>
        <dbReference type="EMBL" id="CAI8584529.1"/>
    </source>
</evidence>
<organism evidence="4 5">
    <name type="scientific">Vicia faba</name>
    <name type="common">Broad bean</name>
    <name type="synonym">Faba vulgaris</name>
    <dbReference type="NCBI Taxonomy" id="3906"/>
    <lineage>
        <taxon>Eukaryota</taxon>
        <taxon>Viridiplantae</taxon>
        <taxon>Streptophyta</taxon>
        <taxon>Embryophyta</taxon>
        <taxon>Tracheophyta</taxon>
        <taxon>Spermatophyta</taxon>
        <taxon>Magnoliopsida</taxon>
        <taxon>eudicotyledons</taxon>
        <taxon>Gunneridae</taxon>
        <taxon>Pentapetalae</taxon>
        <taxon>rosids</taxon>
        <taxon>fabids</taxon>
        <taxon>Fabales</taxon>
        <taxon>Fabaceae</taxon>
        <taxon>Papilionoideae</taxon>
        <taxon>50 kb inversion clade</taxon>
        <taxon>NPAAA clade</taxon>
        <taxon>Hologalegina</taxon>
        <taxon>IRL clade</taxon>
        <taxon>Fabeae</taxon>
        <taxon>Vicia</taxon>
    </lineage>
</organism>
<sequence>MSFFNLNLSLTIVAVLLLLSTAMAQSPTKSQPPRKSISPSPAAVTQSPASSPASGSSPPQPFASTPAISPSSIPGPPSEAPGPASNAVVLNRVSVAAGSALMIFVSVLFLTRQGKSPNYTKGMPNHFHYQWITMRMNDDIRHNSLDVILELFFGTLALARFWEMII</sequence>
<keyword evidence="5" id="KW-1185">Reference proteome</keyword>